<evidence type="ECO:0000313" key="3">
    <source>
        <dbReference type="Proteomes" id="UP000077521"/>
    </source>
</evidence>
<protein>
    <submittedName>
        <fullName evidence="2">Uncharacterized protein</fullName>
    </submittedName>
</protein>
<feature type="compositionally biased region" description="Polar residues" evidence="1">
    <location>
        <begin position="564"/>
        <end position="577"/>
    </location>
</feature>
<feature type="compositionally biased region" description="Basic and acidic residues" evidence="1">
    <location>
        <begin position="539"/>
        <end position="551"/>
    </location>
</feature>
<dbReference type="AlphaFoldDB" id="A0A177TPF1"/>
<keyword evidence="3" id="KW-1185">Reference proteome</keyword>
<dbReference type="EMBL" id="LWDF02000294">
    <property type="protein sequence ID" value="KAE8250716.1"/>
    <property type="molecule type" value="Genomic_DNA"/>
</dbReference>
<organism evidence="2 3">
    <name type="scientific">Tilletia indica</name>
    <dbReference type="NCBI Taxonomy" id="43049"/>
    <lineage>
        <taxon>Eukaryota</taxon>
        <taxon>Fungi</taxon>
        <taxon>Dikarya</taxon>
        <taxon>Basidiomycota</taxon>
        <taxon>Ustilaginomycotina</taxon>
        <taxon>Exobasidiomycetes</taxon>
        <taxon>Tilletiales</taxon>
        <taxon>Tilletiaceae</taxon>
        <taxon>Tilletia</taxon>
    </lineage>
</organism>
<comment type="caution">
    <text evidence="2">The sequence shown here is derived from an EMBL/GenBank/DDBJ whole genome shotgun (WGS) entry which is preliminary data.</text>
</comment>
<feature type="compositionally biased region" description="Polar residues" evidence="1">
    <location>
        <begin position="519"/>
        <end position="538"/>
    </location>
</feature>
<evidence type="ECO:0000313" key="2">
    <source>
        <dbReference type="EMBL" id="KAE8250716.1"/>
    </source>
</evidence>
<gene>
    <name evidence="2" type="ORF">A4X13_0g4458</name>
</gene>
<sequence length="603" mass="67706">MPRFNPNPSLADRFPGEIVLHILRNFMEPRPGEHQSLKAFVADTIPWQKLSWKFKLAIDAIIGMHFHTFDFPDHHGVHDDTAPWHVGTRDHMVLHRNYWKHYQGKTATIIPTFSDIVNSLTPGRLPALRCVSLDVRAMEPTSRSSLRLWKTLHTPRWVQTTHILSCLANASRGIEELNIRVSPQQDLLNIINDIVDRNKNLRIIRIDVDSTVVNNRNMQSTIRLDNMFGSTLPRAPLEQLIIRAPGCKIKTFATSQQLQTHFFRHLRIAKELVLACSVFNALLPTLIWTYQLLQHMPNLELGDIAVYAPDSHKLNTKDVELPMLHMHALDKLSLQIPEVDTHLLRSINALKLYKLRIKSTIPVSDWPICVDSHFPNLFIVNVQCPGPSALRLSALGIPHRCSYHNLGGMHNRTRFHTQPFLAYIKPYSCRRNDLPSPPPLPYPPPAFFEADLDGWDEEEDSEATVTTGSEFSTSDDEDHDDDVTEGSQHSSETVSGMELSDPESFSYSDSEMEEVTDVGTASNTLGTLVQSSSGTEDTQMQHDSNDEHGAPPHDAIGSIAPSDHLNSAASPASQIDSHSLLPTVGLAPCESRPSKRARYSTPL</sequence>
<proteinExistence type="predicted"/>
<reference evidence="2" key="1">
    <citation type="submission" date="2016-04" db="EMBL/GenBank/DDBJ databases">
        <authorList>
            <person name="Nguyen H.D."/>
            <person name="Samba Siva P."/>
            <person name="Cullis J."/>
            <person name="Levesque C.A."/>
            <person name="Hambleton S."/>
        </authorList>
    </citation>
    <scope>NUCLEOTIDE SEQUENCE</scope>
    <source>
        <strain evidence="2">DAOMC 236416</strain>
    </source>
</reference>
<reference evidence="2" key="2">
    <citation type="journal article" date="2019" name="IMA Fungus">
        <title>Genome sequencing and comparison of five Tilletia species to identify candidate genes for the detection of regulated species infecting wheat.</title>
        <authorList>
            <person name="Nguyen H.D.T."/>
            <person name="Sultana T."/>
            <person name="Kesanakurti P."/>
            <person name="Hambleton S."/>
        </authorList>
    </citation>
    <scope>NUCLEOTIDE SEQUENCE</scope>
    <source>
        <strain evidence="2">DAOMC 236416</strain>
    </source>
</reference>
<evidence type="ECO:0000256" key="1">
    <source>
        <dbReference type="SAM" id="MobiDB-lite"/>
    </source>
</evidence>
<accession>A0A177TPF1</accession>
<name>A0A177TPF1_9BASI</name>
<feature type="compositionally biased region" description="Polar residues" evidence="1">
    <location>
        <begin position="463"/>
        <end position="472"/>
    </location>
</feature>
<feature type="region of interest" description="Disordered" evidence="1">
    <location>
        <begin position="457"/>
        <end position="603"/>
    </location>
</feature>
<feature type="compositionally biased region" description="Acidic residues" evidence="1">
    <location>
        <begin position="473"/>
        <end position="484"/>
    </location>
</feature>
<dbReference type="Proteomes" id="UP000077521">
    <property type="component" value="Unassembled WGS sequence"/>
</dbReference>
<feature type="compositionally biased region" description="Basic residues" evidence="1">
    <location>
        <begin position="594"/>
        <end position="603"/>
    </location>
</feature>
<feature type="compositionally biased region" description="Polar residues" evidence="1">
    <location>
        <begin position="485"/>
        <end position="494"/>
    </location>
</feature>